<protein>
    <submittedName>
        <fullName evidence="1">Uncharacterized protein</fullName>
    </submittedName>
</protein>
<dbReference type="RefSeq" id="WP_144307171.1">
    <property type="nucleotide sequence ID" value="NZ_CP039543.1"/>
</dbReference>
<organism evidence="1 2">
    <name type="scientific">Oceanidesulfovibrio marinus</name>
    <dbReference type="NCBI Taxonomy" id="370038"/>
    <lineage>
        <taxon>Bacteria</taxon>
        <taxon>Pseudomonadati</taxon>
        <taxon>Thermodesulfobacteriota</taxon>
        <taxon>Desulfovibrionia</taxon>
        <taxon>Desulfovibrionales</taxon>
        <taxon>Desulfovibrionaceae</taxon>
        <taxon>Oceanidesulfovibrio</taxon>
    </lineage>
</organism>
<proteinExistence type="predicted"/>
<sequence>MSLPAPVSAQYRCPDGTYWRSGRCRSEEPYPYNRSEVYRERLCLGPYNYCAAVCRQGYVTSGSSAFRVCMDQCAERYAACEAAPPELGAQ</sequence>
<gene>
    <name evidence="1" type="ORF">E8L03_19365</name>
</gene>
<evidence type="ECO:0000313" key="2">
    <source>
        <dbReference type="Proteomes" id="UP000503251"/>
    </source>
</evidence>
<accession>A0ABX6NJV9</accession>
<reference evidence="1 2" key="1">
    <citation type="submission" date="2019-04" db="EMBL/GenBank/DDBJ databases">
        <title>Isolation and culture of sulfate reducing bacteria from the cold seep of the South China Sea.</title>
        <authorList>
            <person name="Sun C."/>
            <person name="Liu R."/>
        </authorList>
    </citation>
    <scope>NUCLEOTIDE SEQUENCE [LARGE SCALE GENOMIC DNA]</scope>
    <source>
        <strain evidence="1 2">CS1</strain>
    </source>
</reference>
<name>A0ABX6NJV9_9BACT</name>
<dbReference type="EMBL" id="CP039543">
    <property type="protein sequence ID" value="QJT10937.1"/>
    <property type="molecule type" value="Genomic_DNA"/>
</dbReference>
<evidence type="ECO:0000313" key="1">
    <source>
        <dbReference type="EMBL" id="QJT10937.1"/>
    </source>
</evidence>
<dbReference type="Proteomes" id="UP000503251">
    <property type="component" value="Chromosome"/>
</dbReference>
<keyword evidence="2" id="KW-1185">Reference proteome</keyword>